<keyword evidence="3 7" id="KW-0963">Cytoplasm</keyword>
<keyword evidence="7 8" id="KW-0573">Peptidoglycan synthesis</keyword>
<comment type="catalytic activity">
    <reaction evidence="7 8">
        <text>UDP-N-acetyl-alpha-D-muramoyl-L-alanine + D-glutamate + ATP = UDP-N-acetyl-alpha-D-muramoyl-L-alanyl-D-glutamate + ADP + phosphate + H(+)</text>
        <dbReference type="Rhea" id="RHEA:16429"/>
        <dbReference type="ChEBI" id="CHEBI:15378"/>
        <dbReference type="ChEBI" id="CHEBI:29986"/>
        <dbReference type="ChEBI" id="CHEBI:30616"/>
        <dbReference type="ChEBI" id="CHEBI:43474"/>
        <dbReference type="ChEBI" id="CHEBI:83898"/>
        <dbReference type="ChEBI" id="CHEBI:83900"/>
        <dbReference type="ChEBI" id="CHEBI:456216"/>
        <dbReference type="EC" id="6.3.2.9"/>
    </reaction>
</comment>
<dbReference type="InterPro" id="IPR036565">
    <property type="entry name" value="Mur-like_cat_sf"/>
</dbReference>
<reference evidence="12" key="1">
    <citation type="journal article" date="2019" name="Int. J. Syst. Evol. Microbiol.">
        <title>The Global Catalogue of Microorganisms (GCM) 10K type strain sequencing project: providing services to taxonomists for standard genome sequencing and annotation.</title>
        <authorList>
            <consortium name="The Broad Institute Genomics Platform"/>
            <consortium name="The Broad Institute Genome Sequencing Center for Infectious Disease"/>
            <person name="Wu L."/>
            <person name="Ma J."/>
        </authorList>
    </citation>
    <scope>NUCLEOTIDE SEQUENCE [LARGE SCALE GENOMIC DNA]</scope>
    <source>
        <strain evidence="12">CCUG 43114</strain>
    </source>
</reference>
<dbReference type="RefSeq" id="WP_340271288.1">
    <property type="nucleotide sequence ID" value="NZ_JBBEOG010000010.1"/>
</dbReference>
<comment type="caution">
    <text evidence="11">The sequence shown here is derived from an EMBL/GenBank/DDBJ whole genome shotgun (WGS) entry which is preliminary data.</text>
</comment>
<evidence type="ECO:0000256" key="1">
    <source>
        <dbReference type="ARBA" id="ARBA00004496"/>
    </source>
</evidence>
<evidence type="ECO:0000256" key="8">
    <source>
        <dbReference type="RuleBase" id="RU003664"/>
    </source>
</evidence>
<keyword evidence="7 8" id="KW-0961">Cell wall biogenesis/degradation</keyword>
<dbReference type="EC" id="6.3.2.9" evidence="7 8"/>
<dbReference type="SUPFAM" id="SSF53623">
    <property type="entry name" value="MurD-like peptide ligases, catalytic domain"/>
    <property type="match status" value="1"/>
</dbReference>
<dbReference type="SUPFAM" id="SSF53244">
    <property type="entry name" value="MurD-like peptide ligases, peptide-binding domain"/>
    <property type="match status" value="1"/>
</dbReference>
<name>A0ABW0GRF3_9MICO</name>
<gene>
    <name evidence="7 11" type="primary">murD</name>
    <name evidence="11" type="ORF">ACFPJ6_15780</name>
</gene>
<keyword evidence="7 8" id="KW-0131">Cell cycle</keyword>
<dbReference type="SUPFAM" id="SSF51984">
    <property type="entry name" value="MurCD N-terminal domain"/>
    <property type="match status" value="1"/>
</dbReference>
<feature type="domain" description="Mur ligase C-terminal" evidence="9">
    <location>
        <begin position="354"/>
        <end position="484"/>
    </location>
</feature>
<dbReference type="Gene3D" id="3.40.50.720">
    <property type="entry name" value="NAD(P)-binding Rossmann-like Domain"/>
    <property type="match status" value="1"/>
</dbReference>
<evidence type="ECO:0000256" key="4">
    <source>
        <dbReference type="ARBA" id="ARBA00022598"/>
    </source>
</evidence>
<evidence type="ECO:0000313" key="11">
    <source>
        <dbReference type="EMBL" id="MFC5382229.1"/>
    </source>
</evidence>
<dbReference type="PANTHER" id="PTHR43692">
    <property type="entry name" value="UDP-N-ACETYLMURAMOYLALANINE--D-GLUTAMATE LIGASE"/>
    <property type="match status" value="1"/>
</dbReference>
<keyword evidence="7 8" id="KW-0133">Cell shape</keyword>
<keyword evidence="6 7" id="KW-0067">ATP-binding</keyword>
<evidence type="ECO:0000313" key="12">
    <source>
        <dbReference type="Proteomes" id="UP001596122"/>
    </source>
</evidence>
<organism evidence="11 12">
    <name type="scientific">Aquipuribacter nitratireducens</name>
    <dbReference type="NCBI Taxonomy" id="650104"/>
    <lineage>
        <taxon>Bacteria</taxon>
        <taxon>Bacillati</taxon>
        <taxon>Actinomycetota</taxon>
        <taxon>Actinomycetes</taxon>
        <taxon>Micrococcales</taxon>
        <taxon>Intrasporangiaceae</taxon>
        <taxon>Aquipuribacter</taxon>
    </lineage>
</organism>
<dbReference type="Pfam" id="PF08245">
    <property type="entry name" value="Mur_ligase_M"/>
    <property type="match status" value="1"/>
</dbReference>
<sequence length="515" mass="52341">MSGALERLHGLDSDLSGVTALVAGLGVSGFAAADALLERGARVRVVDDRAPAEGTPAAERAHLLDVFGAELVVGGDPDPDALVRTDRGAVDLVVASPGWRPTHPVLRAADGTGAAVWGEVELAWRLQGGDAGPPWLTVTGTNGKTTTVELLGAVLTAAGLRARTAGNIGTPLVDAVRDPAGADVLAVELSSFQLHLVRTVSPHAATCLNLAPDHLDWHGGPDAYRDAKARVYERTKVAAVFNVADPATEAMVREADVVEGCRAVGVGPGAPRVGEVGVVEGLLVDRAFIEERAHAAVELGALDDLVGLAGVADPAQVPAHVVANALAAAALARSLGVPATAVRDGLRAASLPPHRAATVATAGGVRWVDDSKATNPHAADASLAALDDVVWVAGGLAKGATYDDLVARHAARLRAVVLVGADRELVAQALGRHAPDVPVVRVDPPDTAGVAAPDDERARALMDRVVAAAAGLARPGSTVLLAPAAASMDQFTSYVARGEAFAAAVLRLTGPGQRP</sequence>
<keyword evidence="4 7" id="KW-0436">Ligase</keyword>
<evidence type="ECO:0000256" key="2">
    <source>
        <dbReference type="ARBA" id="ARBA00004752"/>
    </source>
</evidence>
<dbReference type="EMBL" id="JBHSLD010000015">
    <property type="protein sequence ID" value="MFC5382229.1"/>
    <property type="molecule type" value="Genomic_DNA"/>
</dbReference>
<proteinExistence type="inferred from homology"/>
<dbReference type="Pfam" id="PF02875">
    <property type="entry name" value="Mur_ligase_C"/>
    <property type="match status" value="1"/>
</dbReference>
<dbReference type="Gene3D" id="3.90.190.20">
    <property type="entry name" value="Mur ligase, C-terminal domain"/>
    <property type="match status" value="1"/>
</dbReference>
<accession>A0ABW0GRF3</accession>
<dbReference type="InterPro" id="IPR036615">
    <property type="entry name" value="Mur_ligase_C_dom_sf"/>
</dbReference>
<keyword evidence="12" id="KW-1185">Reference proteome</keyword>
<comment type="subcellular location">
    <subcellularLocation>
        <location evidence="1 7 8">Cytoplasm</location>
    </subcellularLocation>
</comment>
<dbReference type="HAMAP" id="MF_00639">
    <property type="entry name" value="MurD"/>
    <property type="match status" value="1"/>
</dbReference>
<dbReference type="InterPro" id="IPR005762">
    <property type="entry name" value="MurD"/>
</dbReference>
<dbReference type="Gene3D" id="3.40.1190.10">
    <property type="entry name" value="Mur-like, catalytic domain"/>
    <property type="match status" value="1"/>
</dbReference>
<comment type="pathway">
    <text evidence="2 7 8">Cell wall biogenesis; peptidoglycan biosynthesis.</text>
</comment>
<protein>
    <recommendedName>
        <fullName evidence="7 8">UDP-N-acetylmuramoylalanine--D-glutamate ligase</fullName>
        <ecNumber evidence="7 8">6.3.2.9</ecNumber>
    </recommendedName>
    <alternativeName>
        <fullName evidence="7">D-glutamic acid-adding enzyme</fullName>
    </alternativeName>
    <alternativeName>
        <fullName evidence="7">UDP-N-acetylmuramoyl-L-alanyl-D-glutamate synthetase</fullName>
    </alternativeName>
</protein>
<dbReference type="GO" id="GO:0008764">
    <property type="term" value="F:UDP-N-acetylmuramoylalanine-D-glutamate ligase activity"/>
    <property type="evidence" value="ECO:0007669"/>
    <property type="project" value="UniProtKB-EC"/>
</dbReference>
<comment type="similarity">
    <text evidence="7">Belongs to the MurCDEF family.</text>
</comment>
<dbReference type="PANTHER" id="PTHR43692:SF1">
    <property type="entry name" value="UDP-N-ACETYLMURAMOYLALANINE--D-GLUTAMATE LIGASE"/>
    <property type="match status" value="1"/>
</dbReference>
<evidence type="ECO:0000256" key="3">
    <source>
        <dbReference type="ARBA" id="ARBA00022490"/>
    </source>
</evidence>
<evidence type="ECO:0000259" key="9">
    <source>
        <dbReference type="Pfam" id="PF02875"/>
    </source>
</evidence>
<keyword evidence="7 8" id="KW-0132">Cell division</keyword>
<dbReference type="InterPro" id="IPR013221">
    <property type="entry name" value="Mur_ligase_cen"/>
</dbReference>
<keyword evidence="5 7" id="KW-0547">Nucleotide-binding</keyword>
<dbReference type="InterPro" id="IPR004101">
    <property type="entry name" value="Mur_ligase_C"/>
</dbReference>
<dbReference type="NCBIfam" id="TIGR01087">
    <property type="entry name" value="murD"/>
    <property type="match status" value="1"/>
</dbReference>
<comment type="function">
    <text evidence="7 8">Cell wall formation. Catalyzes the addition of glutamate to the nucleotide precursor UDP-N-acetylmuramoyl-L-alanine (UMA).</text>
</comment>
<feature type="binding site" evidence="7">
    <location>
        <begin position="140"/>
        <end position="146"/>
    </location>
    <ligand>
        <name>ATP</name>
        <dbReference type="ChEBI" id="CHEBI:30616"/>
    </ligand>
</feature>
<evidence type="ECO:0000256" key="5">
    <source>
        <dbReference type="ARBA" id="ARBA00022741"/>
    </source>
</evidence>
<evidence type="ECO:0000256" key="6">
    <source>
        <dbReference type="ARBA" id="ARBA00022840"/>
    </source>
</evidence>
<evidence type="ECO:0000259" key="10">
    <source>
        <dbReference type="Pfam" id="PF08245"/>
    </source>
</evidence>
<dbReference type="Proteomes" id="UP001596122">
    <property type="component" value="Unassembled WGS sequence"/>
</dbReference>
<feature type="domain" description="Mur ligase central" evidence="10">
    <location>
        <begin position="138"/>
        <end position="331"/>
    </location>
</feature>
<dbReference type="Pfam" id="PF21799">
    <property type="entry name" value="MurD-like_N"/>
    <property type="match status" value="1"/>
</dbReference>
<evidence type="ECO:0000256" key="7">
    <source>
        <dbReference type="HAMAP-Rule" id="MF_00639"/>
    </source>
</evidence>